<evidence type="ECO:0000313" key="4">
    <source>
        <dbReference type="Proteomes" id="UP000694864"/>
    </source>
</evidence>
<comment type="similarity">
    <text evidence="1">Belongs to the proteasome inhibitor PI31 family.</text>
</comment>
<gene>
    <name evidence="5" type="primary">LOC104748615</name>
</gene>
<feature type="domain" description="PI31 proteasome regulator N-terminal" evidence="3">
    <location>
        <begin position="49"/>
        <end position="191"/>
    </location>
</feature>
<organism evidence="4 5">
    <name type="scientific">Camelina sativa</name>
    <name type="common">False flax</name>
    <name type="synonym">Myagrum sativum</name>
    <dbReference type="NCBI Taxonomy" id="90675"/>
    <lineage>
        <taxon>Eukaryota</taxon>
        <taxon>Viridiplantae</taxon>
        <taxon>Streptophyta</taxon>
        <taxon>Embryophyta</taxon>
        <taxon>Tracheophyta</taxon>
        <taxon>Spermatophyta</taxon>
        <taxon>Magnoliopsida</taxon>
        <taxon>eudicotyledons</taxon>
        <taxon>Gunneridae</taxon>
        <taxon>Pentapetalae</taxon>
        <taxon>rosids</taxon>
        <taxon>malvids</taxon>
        <taxon>Brassicales</taxon>
        <taxon>Brassicaceae</taxon>
        <taxon>Camelineae</taxon>
        <taxon>Camelina</taxon>
    </lineage>
</organism>
<dbReference type="RefSeq" id="XP_010468527.2">
    <property type="nucleotide sequence ID" value="XM_010470225.2"/>
</dbReference>
<evidence type="ECO:0000313" key="5">
    <source>
        <dbReference type="RefSeq" id="XP_010468527.2"/>
    </source>
</evidence>
<evidence type="ECO:0000256" key="2">
    <source>
        <dbReference type="ARBA" id="ARBA00022942"/>
    </source>
</evidence>
<name>A0ABM0WBB0_CAMSA</name>
<protein>
    <submittedName>
        <fullName evidence="5">Probable proteasome inhibitor</fullName>
    </submittedName>
</protein>
<evidence type="ECO:0000256" key="1">
    <source>
        <dbReference type="ARBA" id="ARBA00006405"/>
    </source>
</evidence>
<reference evidence="5" key="2">
    <citation type="submission" date="2025-08" db="UniProtKB">
        <authorList>
            <consortium name="RefSeq"/>
        </authorList>
    </citation>
    <scope>IDENTIFICATION</scope>
    <source>
        <tissue evidence="5">Leaf</tissue>
    </source>
</reference>
<dbReference type="Gene3D" id="3.40.1000.30">
    <property type="match status" value="1"/>
</dbReference>
<keyword evidence="4" id="KW-1185">Reference proteome</keyword>
<proteinExistence type="inferred from homology"/>
<dbReference type="Proteomes" id="UP000694864">
    <property type="component" value="Chromosome 15"/>
</dbReference>
<dbReference type="InterPro" id="IPR021625">
    <property type="entry name" value="PI31_Prot_N"/>
</dbReference>
<reference evidence="4" key="1">
    <citation type="journal article" date="2014" name="Nat. Commun.">
        <title>The emerging biofuel crop Camelina sativa retains a highly undifferentiated hexaploid genome structure.</title>
        <authorList>
            <person name="Kagale S."/>
            <person name="Koh C."/>
            <person name="Nixon J."/>
            <person name="Bollina V."/>
            <person name="Clarke W.E."/>
            <person name="Tuteja R."/>
            <person name="Spillane C."/>
            <person name="Robinson S.J."/>
            <person name="Links M.G."/>
            <person name="Clarke C."/>
            <person name="Higgins E.E."/>
            <person name="Huebert T."/>
            <person name="Sharpe A.G."/>
            <person name="Parkin I.A."/>
        </authorList>
    </citation>
    <scope>NUCLEOTIDE SEQUENCE [LARGE SCALE GENOMIC DNA]</scope>
    <source>
        <strain evidence="4">cv. DH55</strain>
    </source>
</reference>
<accession>A0ABM0WBB0</accession>
<evidence type="ECO:0000259" key="3">
    <source>
        <dbReference type="Pfam" id="PF11566"/>
    </source>
</evidence>
<dbReference type="GeneID" id="104748615"/>
<dbReference type="PANTHER" id="PTHR13266:SF1">
    <property type="entry name" value="PROTEASOME INHIBITOR PI31 SUBUNIT"/>
    <property type="match status" value="1"/>
</dbReference>
<dbReference type="PANTHER" id="PTHR13266">
    <property type="entry name" value="PROTEASOME INHIBITOR"/>
    <property type="match status" value="1"/>
</dbReference>
<dbReference type="Pfam" id="PF11566">
    <property type="entry name" value="PI31_Prot_N"/>
    <property type="match status" value="1"/>
</dbReference>
<dbReference type="InterPro" id="IPR045128">
    <property type="entry name" value="PI31-like"/>
</dbReference>
<sequence length="277" mass="30878">MTLAYTFLRLLLGKQETLTGEHLNFTTTLQTESMATPHAVMGVIRSVMPGFRNNNDKVAFVVHASFVISGFILTATGRPAFVHDALSSSTTKSLVGIEGWNEFDQEYAFVYKNPVKGSKTKVKKALVKCLVMDDKILVVVITEDGKNPAHLQIEVGNYTDESKEERDYDAQFKNLKKLVNDLKSEILFKLKHVSSATKSKSAKTHEEPRDHVGMLDDPFGSTNDTTMFGVPLMPAQLAPSHLPPYLIQPQAGQGVAPLPYVPLVHPDYNTYWPMYYN</sequence>
<keyword evidence="2" id="KW-0647">Proteasome</keyword>